<dbReference type="InterPro" id="IPR015943">
    <property type="entry name" value="WD40/YVTN_repeat-like_dom_sf"/>
</dbReference>
<evidence type="ECO:0000313" key="5">
    <source>
        <dbReference type="Proteomes" id="UP001230051"/>
    </source>
</evidence>
<protein>
    <submittedName>
        <fullName evidence="4">Rho guanine nucleotide exchange factor 10-like protein isoform X1</fullName>
    </submittedName>
</protein>
<dbReference type="PANTHER" id="PTHR12877">
    <property type="entry name" value="RHO GUANINE NUCLEOTIDE EXCHANGE FACTOR"/>
    <property type="match status" value="1"/>
</dbReference>
<dbReference type="GO" id="GO:0005085">
    <property type="term" value="F:guanyl-nucleotide exchange factor activity"/>
    <property type="evidence" value="ECO:0007669"/>
    <property type="project" value="UniProtKB-KW"/>
</dbReference>
<evidence type="ECO:0000256" key="3">
    <source>
        <dbReference type="SAM" id="MobiDB-lite"/>
    </source>
</evidence>
<dbReference type="Pfam" id="PF19056">
    <property type="entry name" value="WD40_2"/>
    <property type="match status" value="1"/>
</dbReference>
<feature type="compositionally biased region" description="Basic and acidic residues" evidence="3">
    <location>
        <begin position="465"/>
        <end position="475"/>
    </location>
</feature>
<dbReference type="GO" id="GO:0005829">
    <property type="term" value="C:cytosol"/>
    <property type="evidence" value="ECO:0007669"/>
    <property type="project" value="TreeGrafter"/>
</dbReference>
<feature type="compositionally biased region" description="Polar residues" evidence="3">
    <location>
        <begin position="385"/>
        <end position="394"/>
    </location>
</feature>
<feature type="region of interest" description="Disordered" evidence="3">
    <location>
        <begin position="462"/>
        <end position="486"/>
    </location>
</feature>
<keyword evidence="2" id="KW-0344">Guanine-nucleotide releasing factor</keyword>
<dbReference type="GO" id="GO:0030036">
    <property type="term" value="P:actin cytoskeleton organization"/>
    <property type="evidence" value="ECO:0007669"/>
    <property type="project" value="TreeGrafter"/>
</dbReference>
<dbReference type="Proteomes" id="UP001230051">
    <property type="component" value="Unassembled WGS sequence"/>
</dbReference>
<name>A0AAD8FX99_ACIOX</name>
<proteinExistence type="predicted"/>
<keyword evidence="5" id="KW-1185">Reference proteome</keyword>
<accession>A0AAD8FX99</accession>
<organism evidence="4 5">
    <name type="scientific">Acipenser oxyrinchus oxyrinchus</name>
    <dbReference type="NCBI Taxonomy" id="40147"/>
    <lineage>
        <taxon>Eukaryota</taxon>
        <taxon>Metazoa</taxon>
        <taxon>Chordata</taxon>
        <taxon>Craniata</taxon>
        <taxon>Vertebrata</taxon>
        <taxon>Euteleostomi</taxon>
        <taxon>Actinopterygii</taxon>
        <taxon>Chondrostei</taxon>
        <taxon>Acipenseriformes</taxon>
        <taxon>Acipenseridae</taxon>
        <taxon>Acipenser</taxon>
    </lineage>
</organism>
<dbReference type="Gene3D" id="2.130.10.10">
    <property type="entry name" value="YVTN repeat-like/Quinoprotein amine dehydrogenase"/>
    <property type="match status" value="1"/>
</dbReference>
<feature type="region of interest" description="Disordered" evidence="3">
    <location>
        <begin position="363"/>
        <end position="405"/>
    </location>
</feature>
<evidence type="ECO:0000256" key="2">
    <source>
        <dbReference type="ARBA" id="ARBA00022658"/>
    </source>
</evidence>
<keyword evidence="1" id="KW-0597">Phosphoprotein</keyword>
<dbReference type="PANTHER" id="PTHR12877:SF16">
    <property type="entry name" value="RHO GUANINE NUCLEOTIDE EXCHANGE FACTOR 10-LIKE PROTEIN"/>
    <property type="match status" value="1"/>
</dbReference>
<dbReference type="AlphaFoldDB" id="A0AAD8FX99"/>
<dbReference type="InterPro" id="IPR039919">
    <property type="entry name" value="ARHGEF10/ARHGEF17"/>
</dbReference>
<feature type="region of interest" description="Disordered" evidence="3">
    <location>
        <begin position="418"/>
        <end position="447"/>
    </location>
</feature>
<dbReference type="EMBL" id="JAGXEW010000026">
    <property type="protein sequence ID" value="KAK1157261.1"/>
    <property type="molecule type" value="Genomic_DNA"/>
</dbReference>
<sequence length="570" mass="61114">MPGWFSAEDDVKTKAPFWCPLLACCVPVFPSKAQEMKLEAALHNPVQCALLGFSAASTSLPQGYLWVASGGDVSHGQVEIFSLNRSTPRAVKSFQVGAPVLCLAYVPEESQSEEGENGAAERTSMVGNTICLGLQDGSILVYGSVDTAAQCLLTFRNPEGCPVLCLKHSGNFLFAGLKDGKVVVYRRKSAEELWDPESPRCVSIGTEPVRRLLALEDTVWASCGNRVIVIEGATMITRSFEAHQDTAVSVAHMARAGGGVWMAFSEGSSIRLFHTETLEPLQEINISARTTFLSPAQKSVRVTSLLVCQGLLWVGTAQGIIVTLPVPKLEGIPKITGKGMTSLNAHCGPVDFLVATSSTLSPQLLKRDSMGDGGDSPSGGEDKTNTSSQESLHQANGGPRREGKGKGVLLQYRLRSTSQLPGKPLSSKPEGASDSSLESLEHSVEDGSIYELSEDPEVWVRGRPSAREGAEEESLRPPSSPGGEASVAWEGVVGAALEMNHQRAFSWCGSSLSLCRQGPVCYKETVHQSISLLARYRLSLLRLWKEAWNSIGCAPGTDMGRSSWLLWGGH</sequence>
<evidence type="ECO:0000313" key="4">
    <source>
        <dbReference type="EMBL" id="KAK1157261.1"/>
    </source>
</evidence>
<reference evidence="4" key="1">
    <citation type="submission" date="2022-02" db="EMBL/GenBank/DDBJ databases">
        <title>Atlantic sturgeon de novo genome assembly.</title>
        <authorList>
            <person name="Stock M."/>
            <person name="Klopp C."/>
            <person name="Guiguen Y."/>
            <person name="Cabau C."/>
            <person name="Parinello H."/>
            <person name="Santidrian Yebra-Pimentel E."/>
            <person name="Kuhl H."/>
            <person name="Dirks R.P."/>
            <person name="Guessner J."/>
            <person name="Wuertz S."/>
            <person name="Du K."/>
            <person name="Schartl M."/>
        </authorList>
    </citation>
    <scope>NUCLEOTIDE SEQUENCE</scope>
    <source>
        <strain evidence="4">STURGEONOMICS-FGT-2020</strain>
        <tissue evidence="4">Whole blood</tissue>
    </source>
</reference>
<comment type="caution">
    <text evidence="4">The sequence shown here is derived from an EMBL/GenBank/DDBJ whole genome shotgun (WGS) entry which is preliminary data.</text>
</comment>
<gene>
    <name evidence="4" type="primary">ARHGEF10L</name>
    <name evidence="4" type="ORF">AOXY_G24876</name>
</gene>
<dbReference type="GO" id="GO:0051496">
    <property type="term" value="P:positive regulation of stress fiber assembly"/>
    <property type="evidence" value="ECO:0007669"/>
    <property type="project" value="TreeGrafter"/>
</dbReference>
<evidence type="ECO:0000256" key="1">
    <source>
        <dbReference type="ARBA" id="ARBA00022553"/>
    </source>
</evidence>
<dbReference type="SUPFAM" id="SSF50978">
    <property type="entry name" value="WD40 repeat-like"/>
    <property type="match status" value="1"/>
</dbReference>
<dbReference type="GO" id="GO:0032933">
    <property type="term" value="P:SREBP signaling pathway"/>
    <property type="evidence" value="ECO:0007669"/>
    <property type="project" value="TreeGrafter"/>
</dbReference>
<dbReference type="InterPro" id="IPR036322">
    <property type="entry name" value="WD40_repeat_dom_sf"/>
</dbReference>